<dbReference type="InterPro" id="IPR001110">
    <property type="entry name" value="UPF0012_CS"/>
</dbReference>
<evidence type="ECO:0000259" key="2">
    <source>
        <dbReference type="PROSITE" id="PS50263"/>
    </source>
</evidence>
<dbReference type="Proteomes" id="UP000219636">
    <property type="component" value="Unassembled WGS sequence"/>
</dbReference>
<dbReference type="GO" id="GO:0016787">
    <property type="term" value="F:hydrolase activity"/>
    <property type="evidence" value="ECO:0007669"/>
    <property type="project" value="UniProtKB-KW"/>
</dbReference>
<protein>
    <submittedName>
        <fullName evidence="3">Predicted amidohydrolase</fullName>
    </submittedName>
</protein>
<dbReference type="SUPFAM" id="SSF56317">
    <property type="entry name" value="Carbon-nitrogen hydrolase"/>
    <property type="match status" value="1"/>
</dbReference>
<name>A0A285SDI4_9BACL</name>
<dbReference type="EMBL" id="OBMQ01000004">
    <property type="protein sequence ID" value="SOC05499.1"/>
    <property type="molecule type" value="Genomic_DNA"/>
</dbReference>
<dbReference type="PROSITE" id="PS01227">
    <property type="entry name" value="UPF0012"/>
    <property type="match status" value="1"/>
</dbReference>
<dbReference type="PANTHER" id="PTHR23088:SF27">
    <property type="entry name" value="DEAMINATED GLUTATHIONE AMIDASE"/>
    <property type="match status" value="1"/>
</dbReference>
<dbReference type="InterPro" id="IPR036526">
    <property type="entry name" value="C-N_Hydrolase_sf"/>
</dbReference>
<dbReference type="Gene3D" id="3.60.110.10">
    <property type="entry name" value="Carbon-nitrogen hydrolase"/>
    <property type="match status" value="1"/>
</dbReference>
<evidence type="ECO:0000313" key="3">
    <source>
        <dbReference type="EMBL" id="SOC05499.1"/>
    </source>
</evidence>
<organism evidence="3 4">
    <name type="scientific">Ureibacillus xyleni</name>
    <dbReference type="NCBI Taxonomy" id="614648"/>
    <lineage>
        <taxon>Bacteria</taxon>
        <taxon>Bacillati</taxon>
        <taxon>Bacillota</taxon>
        <taxon>Bacilli</taxon>
        <taxon>Bacillales</taxon>
        <taxon>Caryophanaceae</taxon>
        <taxon>Ureibacillus</taxon>
    </lineage>
</organism>
<dbReference type="Pfam" id="PF00795">
    <property type="entry name" value="CN_hydrolase"/>
    <property type="match status" value="1"/>
</dbReference>
<dbReference type="AlphaFoldDB" id="A0A285SDI4"/>
<evidence type="ECO:0000313" key="4">
    <source>
        <dbReference type="Proteomes" id="UP000219636"/>
    </source>
</evidence>
<evidence type="ECO:0000256" key="1">
    <source>
        <dbReference type="ARBA" id="ARBA00010613"/>
    </source>
</evidence>
<dbReference type="PANTHER" id="PTHR23088">
    <property type="entry name" value="NITRILASE-RELATED"/>
    <property type="match status" value="1"/>
</dbReference>
<keyword evidence="4" id="KW-1185">Reference proteome</keyword>
<gene>
    <name evidence="3" type="ORF">SAMN05880501_10471</name>
</gene>
<proteinExistence type="inferred from homology"/>
<dbReference type="RefSeq" id="WP_097073036.1">
    <property type="nucleotide sequence ID" value="NZ_OBMQ01000004.1"/>
</dbReference>
<reference evidence="4" key="1">
    <citation type="submission" date="2017-08" db="EMBL/GenBank/DDBJ databases">
        <authorList>
            <person name="Varghese N."/>
            <person name="Submissions S."/>
        </authorList>
    </citation>
    <scope>NUCLEOTIDE SEQUENCE [LARGE SCALE GENOMIC DNA]</scope>
    <source>
        <strain evidence="4">JC22</strain>
    </source>
</reference>
<feature type="domain" description="CN hydrolase" evidence="2">
    <location>
        <begin position="1"/>
        <end position="233"/>
    </location>
</feature>
<accession>A0A285SDI4</accession>
<sequence length="258" mass="29278">MKIAAIQMRSISGHIEKNKLKGLKYVYDAIRKGADIVVLPELWSTGYNLSKQTFLKHQKSTETIVQECRQIAKEFGVVLVVPFIDKKEEDLFIAVAVIEKSGEILQVYHKSFLWNKENLKFKHGANHFEPIQTSIGKVGLLICYDMEFPEPSRILTLRGAELIIIPSFFSFESEKRWDIQLPARAIDNTVFVLGVNAVGEGSCGKSKLINPKGALVHECSRLSEEILLCDIDLNDIHVIRKKIPYLNDLDPSLYPHIM</sequence>
<keyword evidence="3" id="KW-0378">Hydrolase</keyword>
<dbReference type="OrthoDB" id="9811121at2"/>
<comment type="similarity">
    <text evidence="1">Belongs to the carbon-nitrogen hydrolase superfamily. NIT1/NIT2 family.</text>
</comment>
<dbReference type="PROSITE" id="PS50263">
    <property type="entry name" value="CN_HYDROLASE"/>
    <property type="match status" value="1"/>
</dbReference>
<dbReference type="InterPro" id="IPR003010">
    <property type="entry name" value="C-N_Hydrolase"/>
</dbReference>